<dbReference type="AlphaFoldDB" id="A0AAN8FDW7"/>
<feature type="chain" id="PRO_5042960742" evidence="1">
    <location>
        <begin position="20"/>
        <end position="341"/>
    </location>
</feature>
<name>A0AAN8FDW7_TRICO</name>
<feature type="domain" description="Endonuclease/exonuclease/phosphatase" evidence="2">
    <location>
        <begin position="25"/>
        <end position="304"/>
    </location>
</feature>
<evidence type="ECO:0000256" key="1">
    <source>
        <dbReference type="SAM" id="SignalP"/>
    </source>
</evidence>
<keyword evidence="4" id="KW-1185">Reference proteome</keyword>
<dbReference type="PANTHER" id="PTHR41349:SF1">
    <property type="entry name" value="PROTEIN CBG08683"/>
    <property type="match status" value="1"/>
</dbReference>
<dbReference type="PANTHER" id="PTHR41349">
    <property type="match status" value="1"/>
</dbReference>
<gene>
    <name evidence="3" type="ORF">GCK32_008158</name>
</gene>
<reference evidence="3 4" key="1">
    <citation type="submission" date="2019-10" db="EMBL/GenBank/DDBJ databases">
        <title>Assembly and Annotation for the nematode Trichostrongylus colubriformis.</title>
        <authorList>
            <person name="Martin J."/>
        </authorList>
    </citation>
    <scope>NUCLEOTIDE SEQUENCE [LARGE SCALE GENOMIC DNA]</scope>
    <source>
        <strain evidence="3">G859</strain>
        <tissue evidence="3">Whole worm</tissue>
    </source>
</reference>
<organism evidence="3 4">
    <name type="scientific">Trichostrongylus colubriformis</name>
    <name type="common">Black scour worm</name>
    <dbReference type="NCBI Taxonomy" id="6319"/>
    <lineage>
        <taxon>Eukaryota</taxon>
        <taxon>Metazoa</taxon>
        <taxon>Ecdysozoa</taxon>
        <taxon>Nematoda</taxon>
        <taxon>Chromadorea</taxon>
        <taxon>Rhabditida</taxon>
        <taxon>Rhabditina</taxon>
        <taxon>Rhabditomorpha</taxon>
        <taxon>Strongyloidea</taxon>
        <taxon>Trichostrongylidae</taxon>
        <taxon>Trichostrongylus</taxon>
    </lineage>
</organism>
<comment type="caution">
    <text evidence="3">The sequence shown here is derived from an EMBL/GenBank/DDBJ whole genome shotgun (WGS) entry which is preliminary data.</text>
</comment>
<keyword evidence="1" id="KW-0732">Signal</keyword>
<dbReference type="InterPro" id="IPR036691">
    <property type="entry name" value="Endo/exonu/phosph_ase_sf"/>
</dbReference>
<evidence type="ECO:0000259" key="2">
    <source>
        <dbReference type="Pfam" id="PF03372"/>
    </source>
</evidence>
<dbReference type="EMBL" id="WIXE01019915">
    <property type="protein sequence ID" value="KAK5969658.1"/>
    <property type="molecule type" value="Genomic_DNA"/>
</dbReference>
<dbReference type="InterPro" id="IPR005135">
    <property type="entry name" value="Endo/exonuclease/phosphatase"/>
</dbReference>
<accession>A0AAN8FDW7</accession>
<feature type="signal peptide" evidence="1">
    <location>
        <begin position="1"/>
        <end position="19"/>
    </location>
</feature>
<sequence>MRVVICLLALTFRMGHCEATKIRVMTFNIWNSGSHVENGLRKIAKHILLVNPDIVGLQEVQRQDVLPKLLNWLGEPWTGVSSNDDYPDVAIVTKHDMITQSYTRTNRSISMKIQLHSGHVVSFWNVHLDYKAYGPYAANNKLVTNLDQILAGEKPLKREGRAQNMEEISQHPQMIQSLNKSDVVPVILAGDFNSPSHMDWTEETIRNHGNWKVEWPATKIAESMGLTDSFRELYPNVTEVAGCTWSTVNKYLQDWEFNIPEPQDRIDFIYYRGHVKPVSSYLYSGSEPLNPMPHHRYNDYPSDHFALITEFEFQPPSACTPCEQSSYKVGPLVPVPYTPRP</sequence>
<dbReference type="Proteomes" id="UP001331761">
    <property type="component" value="Unassembled WGS sequence"/>
</dbReference>
<dbReference type="Pfam" id="PF03372">
    <property type="entry name" value="Exo_endo_phos"/>
    <property type="match status" value="1"/>
</dbReference>
<protein>
    <submittedName>
        <fullName evidence="3">Endo/exonuclease/phosphatase domain-containing protein</fullName>
    </submittedName>
</protein>
<evidence type="ECO:0000313" key="3">
    <source>
        <dbReference type="EMBL" id="KAK5969658.1"/>
    </source>
</evidence>
<evidence type="ECO:0000313" key="4">
    <source>
        <dbReference type="Proteomes" id="UP001331761"/>
    </source>
</evidence>
<dbReference type="GO" id="GO:0003824">
    <property type="term" value="F:catalytic activity"/>
    <property type="evidence" value="ECO:0007669"/>
    <property type="project" value="InterPro"/>
</dbReference>
<dbReference type="SUPFAM" id="SSF56219">
    <property type="entry name" value="DNase I-like"/>
    <property type="match status" value="1"/>
</dbReference>
<proteinExistence type="predicted"/>
<dbReference type="Gene3D" id="3.60.10.10">
    <property type="entry name" value="Endonuclease/exonuclease/phosphatase"/>
    <property type="match status" value="1"/>
</dbReference>